<dbReference type="Proteomes" id="UP000694382">
    <property type="component" value="Chromosome 11"/>
</dbReference>
<organism evidence="1 2">
    <name type="scientific">Geospiza parvula</name>
    <name type="common">Small tree-finch</name>
    <name type="synonym">Camarhynchus parvulus</name>
    <dbReference type="NCBI Taxonomy" id="87175"/>
    <lineage>
        <taxon>Eukaryota</taxon>
        <taxon>Metazoa</taxon>
        <taxon>Chordata</taxon>
        <taxon>Craniata</taxon>
        <taxon>Vertebrata</taxon>
        <taxon>Euteleostomi</taxon>
        <taxon>Archelosauria</taxon>
        <taxon>Archosauria</taxon>
        <taxon>Dinosauria</taxon>
        <taxon>Saurischia</taxon>
        <taxon>Theropoda</taxon>
        <taxon>Coelurosauria</taxon>
        <taxon>Aves</taxon>
        <taxon>Neognathae</taxon>
        <taxon>Neoaves</taxon>
        <taxon>Telluraves</taxon>
        <taxon>Australaves</taxon>
        <taxon>Passeriformes</taxon>
        <taxon>Thraupidae</taxon>
        <taxon>Camarhynchus</taxon>
    </lineage>
</organism>
<proteinExistence type="predicted"/>
<keyword evidence="2" id="KW-1185">Reference proteome</keyword>
<evidence type="ECO:0000313" key="1">
    <source>
        <dbReference type="Ensembl" id="ENSCPVP00000000847.1"/>
    </source>
</evidence>
<dbReference type="GO" id="GO:0005615">
    <property type="term" value="C:extracellular space"/>
    <property type="evidence" value="ECO:0007669"/>
    <property type="project" value="InterPro"/>
</dbReference>
<dbReference type="GO" id="GO:0008284">
    <property type="term" value="P:positive regulation of cell population proliferation"/>
    <property type="evidence" value="ECO:0007669"/>
    <property type="project" value="InterPro"/>
</dbReference>
<dbReference type="Gene3D" id="1.20.1250.80">
    <property type="entry name" value="Interleukin-34"/>
    <property type="match status" value="1"/>
</dbReference>
<name>A0A8C3M703_GEOPR</name>
<protein>
    <submittedName>
        <fullName evidence="1">Uncharacterized protein</fullName>
    </submittedName>
</protein>
<dbReference type="GO" id="GO:0045657">
    <property type="term" value="P:positive regulation of monocyte differentiation"/>
    <property type="evidence" value="ECO:0007669"/>
    <property type="project" value="TreeGrafter"/>
</dbReference>
<dbReference type="GO" id="GO:0045651">
    <property type="term" value="P:positive regulation of macrophage differentiation"/>
    <property type="evidence" value="ECO:0007669"/>
    <property type="project" value="TreeGrafter"/>
</dbReference>
<dbReference type="Pfam" id="PF15036">
    <property type="entry name" value="IL34"/>
    <property type="match status" value="1"/>
</dbReference>
<evidence type="ECO:0000313" key="2">
    <source>
        <dbReference type="Proteomes" id="UP000694382"/>
    </source>
</evidence>
<dbReference type="PRINTS" id="PR01938">
    <property type="entry name" value="INTRLEUKIN34"/>
</dbReference>
<dbReference type="Ensembl" id="ENSCPVT00000000878.2">
    <property type="protein sequence ID" value="ENSCPVP00000000847.1"/>
    <property type="gene ID" value="ENSCPVG00000000636.2"/>
</dbReference>
<sequence>MGGGQHPMLYSGWVLCFLPGTIYAKLCPGLLLLGADHIKGLLHQLPGVIRLARVCPYFAPCQPPCSSLPFQKHYFPIDYTVQVQYEEVLRPSNITRLRNGTVSEAALRYLWFHVSSQAVLRIREVLPEKHPSWKYTQELCQLFDALGKEYSKYRQTDVETVVADLVKLIHSAGAESRSKAVRPKALLDNCLKVMRMLYGVPCELGVRVWGLDLGERRCHTGAPCPTPWNLFPLFRSVGIHLTLWKTPHSTPHWTPPCPGALDAASALLLPEPHGGFPRKLQRWDKCHSFQDQTQPFPELWDCLWLWDLVHPKCLPPFAWVWAQTQPPVAGSCWGDTSPPCPQGR</sequence>
<reference evidence="1" key="3">
    <citation type="submission" date="2025-09" db="UniProtKB">
        <authorList>
            <consortium name="Ensembl"/>
        </authorList>
    </citation>
    <scope>IDENTIFICATION</scope>
</reference>
<reference evidence="1" key="2">
    <citation type="submission" date="2025-08" db="UniProtKB">
        <authorList>
            <consortium name="Ensembl"/>
        </authorList>
    </citation>
    <scope>IDENTIFICATION</scope>
</reference>
<dbReference type="InterPro" id="IPR038328">
    <property type="entry name" value="IL-34_sf"/>
</dbReference>
<dbReference type="PANTHER" id="PTHR28606:SF1">
    <property type="entry name" value="INTERLEUKIN-34"/>
    <property type="match status" value="1"/>
</dbReference>
<accession>A0A8C3M703</accession>
<dbReference type="GO" id="GO:0005157">
    <property type="term" value="F:macrophage colony-stimulating factor receptor binding"/>
    <property type="evidence" value="ECO:0007669"/>
    <property type="project" value="InterPro"/>
</dbReference>
<dbReference type="InterPro" id="IPR020415">
    <property type="entry name" value="IL-34"/>
</dbReference>
<reference evidence="1" key="1">
    <citation type="submission" date="2020-02" db="EMBL/GenBank/DDBJ databases">
        <authorList>
            <person name="Enbody D E."/>
            <person name="Pettersson E M."/>
        </authorList>
    </citation>
    <scope>NUCLEOTIDE SEQUENCE [LARGE SCALE GENOMIC DNA]</scope>
</reference>
<dbReference type="PANTHER" id="PTHR28606">
    <property type="entry name" value="INTERLEUKIN-34"/>
    <property type="match status" value="1"/>
</dbReference>
<dbReference type="AlphaFoldDB" id="A0A8C3M703"/>